<dbReference type="Proteomes" id="UP001190700">
    <property type="component" value="Unassembled WGS sequence"/>
</dbReference>
<keyword evidence="3" id="KW-1185">Reference proteome</keyword>
<gene>
    <name evidence="2" type="ORF">CYMTET_28347</name>
</gene>
<protein>
    <submittedName>
        <fullName evidence="2">Uncharacterized protein</fullName>
    </submittedName>
</protein>
<evidence type="ECO:0000313" key="2">
    <source>
        <dbReference type="EMBL" id="KAK3262827.1"/>
    </source>
</evidence>
<accession>A0AAE0FNB3</accession>
<organism evidence="2 3">
    <name type="scientific">Cymbomonas tetramitiformis</name>
    <dbReference type="NCBI Taxonomy" id="36881"/>
    <lineage>
        <taxon>Eukaryota</taxon>
        <taxon>Viridiplantae</taxon>
        <taxon>Chlorophyta</taxon>
        <taxon>Pyramimonadophyceae</taxon>
        <taxon>Pyramimonadales</taxon>
        <taxon>Pyramimonadaceae</taxon>
        <taxon>Cymbomonas</taxon>
    </lineage>
</organism>
<feature type="region of interest" description="Disordered" evidence="1">
    <location>
        <begin position="1"/>
        <end position="27"/>
    </location>
</feature>
<sequence length="125" mass="13996">MHDMTWRETTVSRGQAAREGRELDSASAFDDAEDGTAFARPCAQHGQPLVRNDEEGFTFAHEVDVGLRAQYVELQPSPAGGDPQHSLFATRVHDARRALAQLKQRFIDGEPPFEQSFMDNMPTEH</sequence>
<comment type="caution">
    <text evidence="2">The sequence shown here is derived from an EMBL/GenBank/DDBJ whole genome shotgun (WGS) entry which is preliminary data.</text>
</comment>
<dbReference type="AlphaFoldDB" id="A0AAE0FNB3"/>
<dbReference type="EMBL" id="LGRX02015932">
    <property type="protein sequence ID" value="KAK3262827.1"/>
    <property type="molecule type" value="Genomic_DNA"/>
</dbReference>
<evidence type="ECO:0000313" key="3">
    <source>
        <dbReference type="Proteomes" id="UP001190700"/>
    </source>
</evidence>
<reference evidence="2 3" key="1">
    <citation type="journal article" date="2015" name="Genome Biol. Evol.">
        <title>Comparative Genomics of a Bacterivorous Green Alga Reveals Evolutionary Causalities and Consequences of Phago-Mixotrophic Mode of Nutrition.</title>
        <authorList>
            <person name="Burns J.A."/>
            <person name="Paasch A."/>
            <person name="Narechania A."/>
            <person name="Kim E."/>
        </authorList>
    </citation>
    <scope>NUCLEOTIDE SEQUENCE [LARGE SCALE GENOMIC DNA]</scope>
    <source>
        <strain evidence="2 3">PLY_AMNH</strain>
    </source>
</reference>
<proteinExistence type="predicted"/>
<name>A0AAE0FNB3_9CHLO</name>
<evidence type="ECO:0000256" key="1">
    <source>
        <dbReference type="SAM" id="MobiDB-lite"/>
    </source>
</evidence>